<protein>
    <submittedName>
        <fullName evidence="1">Uncharacterized protein</fullName>
    </submittedName>
</protein>
<gene>
    <name evidence="1" type="ORF">ACFQ2I_11915</name>
</gene>
<keyword evidence="2" id="KW-1185">Reference proteome</keyword>
<name>A0ABW3HRF7_9BACL</name>
<reference evidence="2" key="1">
    <citation type="journal article" date="2019" name="Int. J. Syst. Evol. Microbiol.">
        <title>The Global Catalogue of Microorganisms (GCM) 10K type strain sequencing project: providing services to taxonomists for standard genome sequencing and annotation.</title>
        <authorList>
            <consortium name="The Broad Institute Genomics Platform"/>
            <consortium name="The Broad Institute Genome Sequencing Center for Infectious Disease"/>
            <person name="Wu L."/>
            <person name="Ma J."/>
        </authorList>
    </citation>
    <scope>NUCLEOTIDE SEQUENCE [LARGE SCALE GENOMIC DNA]</scope>
    <source>
        <strain evidence="2">CCUG 59129</strain>
    </source>
</reference>
<comment type="caution">
    <text evidence="1">The sequence shown here is derived from an EMBL/GenBank/DDBJ whole genome shotgun (WGS) entry which is preliminary data.</text>
</comment>
<proteinExistence type="predicted"/>
<evidence type="ECO:0000313" key="2">
    <source>
        <dbReference type="Proteomes" id="UP001596989"/>
    </source>
</evidence>
<accession>A0ABW3HRF7</accession>
<dbReference type="RefSeq" id="WP_377564438.1">
    <property type="nucleotide sequence ID" value="NZ_JBHTJZ010000012.1"/>
</dbReference>
<sequence>MDQGLNVVLIEKLPGGEMKEIETRRWSMNMVSSLEHVNYLVVSDQEYETIEGRLNVDQERLELLLVKMKHDS</sequence>
<dbReference type="EMBL" id="JBHTJZ010000012">
    <property type="protein sequence ID" value="MFD0960101.1"/>
    <property type="molecule type" value="Genomic_DNA"/>
</dbReference>
<dbReference type="Proteomes" id="UP001596989">
    <property type="component" value="Unassembled WGS sequence"/>
</dbReference>
<organism evidence="1 2">
    <name type="scientific">Paenibacillus chungangensis</name>
    <dbReference type="NCBI Taxonomy" id="696535"/>
    <lineage>
        <taxon>Bacteria</taxon>
        <taxon>Bacillati</taxon>
        <taxon>Bacillota</taxon>
        <taxon>Bacilli</taxon>
        <taxon>Bacillales</taxon>
        <taxon>Paenibacillaceae</taxon>
        <taxon>Paenibacillus</taxon>
    </lineage>
</organism>
<evidence type="ECO:0000313" key="1">
    <source>
        <dbReference type="EMBL" id="MFD0960101.1"/>
    </source>
</evidence>